<dbReference type="Proteomes" id="UP000006591">
    <property type="component" value="Chromosome 5"/>
</dbReference>
<keyword evidence="1" id="KW-0175">Coiled coil</keyword>
<evidence type="ECO:0008006" key="5">
    <source>
        <dbReference type="Google" id="ProtNLM"/>
    </source>
</evidence>
<evidence type="ECO:0000313" key="3">
    <source>
        <dbReference type="EnsemblPlants" id="ONIVA05G11640.1"/>
    </source>
</evidence>
<feature type="compositionally biased region" description="Basic and acidic residues" evidence="2">
    <location>
        <begin position="327"/>
        <end position="345"/>
    </location>
</feature>
<evidence type="ECO:0000256" key="1">
    <source>
        <dbReference type="SAM" id="Coils"/>
    </source>
</evidence>
<organism evidence="3">
    <name type="scientific">Oryza nivara</name>
    <name type="common">Indian wild rice</name>
    <name type="synonym">Oryza sativa f. spontanea</name>
    <dbReference type="NCBI Taxonomy" id="4536"/>
    <lineage>
        <taxon>Eukaryota</taxon>
        <taxon>Viridiplantae</taxon>
        <taxon>Streptophyta</taxon>
        <taxon>Embryophyta</taxon>
        <taxon>Tracheophyta</taxon>
        <taxon>Spermatophyta</taxon>
        <taxon>Magnoliopsida</taxon>
        <taxon>Liliopsida</taxon>
        <taxon>Poales</taxon>
        <taxon>Poaceae</taxon>
        <taxon>BOP clade</taxon>
        <taxon>Oryzoideae</taxon>
        <taxon>Oryzeae</taxon>
        <taxon>Oryzinae</taxon>
        <taxon>Oryza</taxon>
    </lineage>
</organism>
<dbReference type="InterPro" id="IPR052442">
    <property type="entry name" value="Env_Response_Regulator"/>
</dbReference>
<feature type="region of interest" description="Disordered" evidence="2">
    <location>
        <begin position="390"/>
        <end position="468"/>
    </location>
</feature>
<evidence type="ECO:0000313" key="4">
    <source>
        <dbReference type="Proteomes" id="UP000006591"/>
    </source>
</evidence>
<feature type="coiled-coil region" evidence="1">
    <location>
        <begin position="503"/>
        <end position="553"/>
    </location>
</feature>
<name>A0A0E0HCG1_ORYNI</name>
<dbReference type="HOGENOM" id="CLU_031429_0_0_1"/>
<accession>A0A0E0HCG1</accession>
<dbReference type="PANTHER" id="PTHR46136:SF8">
    <property type="entry name" value="OS05G0324000 PROTEIN"/>
    <property type="match status" value="1"/>
</dbReference>
<dbReference type="eggNOG" id="ENOG502QQ5V">
    <property type="taxonomic scope" value="Eukaryota"/>
</dbReference>
<feature type="compositionally biased region" description="Polar residues" evidence="2">
    <location>
        <begin position="257"/>
        <end position="267"/>
    </location>
</feature>
<dbReference type="Gramene" id="ONIVA05G11640.1">
    <property type="protein sequence ID" value="ONIVA05G11640.1"/>
    <property type="gene ID" value="ONIVA05G11640"/>
</dbReference>
<evidence type="ECO:0000256" key="2">
    <source>
        <dbReference type="SAM" id="MobiDB-lite"/>
    </source>
</evidence>
<dbReference type="OMA" id="HTEMKEL"/>
<sequence length="607" mass="64950">MAPRGRRLTEQIHSEHQVVAALLDKAEALVMAARAKGAHGGAAAAGEQHPDHPSRGKKSGRFLRRQETPPEAATAIDGDVSPPEKRRKTTAASPIVEVEVEVIEPTMPKAQRDRLYGLLASLSADTPLPPHIVGLMRSQCCCVVDPNGEEMDVDLSSAKDAALFQLLNLLVEFAQQQTTKIIEEQEPPKIEASDATSSSSICDLLEDGEIADEGAAMGMDICGGVSPLIVDSAQLLPLPKQQEDDELIDIYGGVSPVSVNNFPDSPRSSSSRSDSSSSSSSSNGSGSSSSSSSGASSGSSSCAGSSSSSSGSDTDADADSASNRPDTTTDHPTEAEVKPMVEHEVMEQDKKLITERAAASPASQLCITDMGIDICGGVSPLVVDKAQFSPLPKQQQEDDELIDICGGIDSPVSVSKFPETPRSSSSDSSSSSSCSGSSSSSERNDSASSRPDTTADHPTEAEVKPMEEQKLIIERAASPHTEMQELITERAASPHTEMQELITERAASRRTEMQELIARAQERQKLQRELERKAARELERKAAREQLQEMKRTAQPVFDIIDPRDMKQLGISGEAQYIVSPVKSRDSLRRRGGGLLQRLGFFLKAEF</sequence>
<feature type="compositionally biased region" description="Basic and acidic residues" evidence="2">
    <location>
        <begin position="453"/>
        <end position="468"/>
    </location>
</feature>
<reference evidence="3" key="1">
    <citation type="submission" date="2015-04" db="UniProtKB">
        <authorList>
            <consortium name="EnsemblPlants"/>
        </authorList>
    </citation>
    <scope>IDENTIFICATION</scope>
    <source>
        <strain evidence="3">SL10</strain>
    </source>
</reference>
<dbReference type="STRING" id="4536.A0A0E0HCG1"/>
<dbReference type="PANTHER" id="PTHR46136">
    <property type="entry name" value="TRANSCRIPTION FACTOR GTE8"/>
    <property type="match status" value="1"/>
</dbReference>
<feature type="region of interest" description="Disordered" evidence="2">
    <location>
        <begin position="256"/>
        <end position="345"/>
    </location>
</feature>
<proteinExistence type="predicted"/>
<reference evidence="3" key="2">
    <citation type="submission" date="2018-04" db="EMBL/GenBank/DDBJ databases">
        <title>OnivRS2 (Oryza nivara Reference Sequence Version 2).</title>
        <authorList>
            <person name="Zhang J."/>
            <person name="Kudrna D."/>
            <person name="Lee S."/>
            <person name="Talag J."/>
            <person name="Rajasekar S."/>
            <person name="Welchert J."/>
            <person name="Hsing Y.-I."/>
            <person name="Wing R.A."/>
        </authorList>
    </citation>
    <scope>NUCLEOTIDE SEQUENCE [LARGE SCALE GENOMIC DNA]</scope>
    <source>
        <strain evidence="3">SL10</strain>
    </source>
</reference>
<protein>
    <recommendedName>
        <fullName evidence="5">NET domain-containing protein</fullName>
    </recommendedName>
</protein>
<feature type="compositionally biased region" description="Low complexity" evidence="2">
    <location>
        <begin position="423"/>
        <end position="449"/>
    </location>
</feature>
<feature type="region of interest" description="Disordered" evidence="2">
    <location>
        <begin position="35"/>
        <end position="92"/>
    </location>
</feature>
<feature type="compositionally biased region" description="Low complexity" evidence="2">
    <location>
        <begin position="268"/>
        <end position="313"/>
    </location>
</feature>
<dbReference type="AlphaFoldDB" id="A0A0E0HCG1"/>
<dbReference type="EnsemblPlants" id="ONIVA05G11640.1">
    <property type="protein sequence ID" value="ONIVA05G11640.1"/>
    <property type="gene ID" value="ONIVA05G11640"/>
</dbReference>
<keyword evidence="4" id="KW-1185">Reference proteome</keyword>